<protein>
    <submittedName>
        <fullName evidence="2">Uncharacterized protein</fullName>
    </submittedName>
</protein>
<name>A0A7X0AYV1_9PROT</name>
<keyword evidence="3" id="KW-1185">Reference proteome</keyword>
<accession>A0A7X0AYV1</accession>
<dbReference type="AlphaFoldDB" id="A0A7X0AYV1"/>
<comment type="caution">
    <text evidence="2">The sequence shown here is derived from an EMBL/GenBank/DDBJ whole genome shotgun (WGS) entry which is preliminary data.</text>
</comment>
<feature type="compositionally biased region" description="Basic and acidic residues" evidence="1">
    <location>
        <begin position="34"/>
        <end position="52"/>
    </location>
</feature>
<evidence type="ECO:0000256" key="1">
    <source>
        <dbReference type="SAM" id="MobiDB-lite"/>
    </source>
</evidence>
<evidence type="ECO:0000313" key="3">
    <source>
        <dbReference type="Proteomes" id="UP000539175"/>
    </source>
</evidence>
<reference evidence="2 3" key="1">
    <citation type="submission" date="2020-08" db="EMBL/GenBank/DDBJ databases">
        <title>Genomic Encyclopedia of Type Strains, Phase IV (KMG-IV): sequencing the most valuable type-strain genomes for metagenomic binning, comparative biology and taxonomic classification.</title>
        <authorList>
            <person name="Goeker M."/>
        </authorList>
    </citation>
    <scope>NUCLEOTIDE SEQUENCE [LARGE SCALE GENOMIC DNA]</scope>
    <source>
        <strain evidence="2 3">DSM 22198</strain>
    </source>
</reference>
<proteinExistence type="predicted"/>
<dbReference type="EMBL" id="JACIIZ010000004">
    <property type="protein sequence ID" value="MBB6251211.1"/>
    <property type="molecule type" value="Genomic_DNA"/>
</dbReference>
<organism evidence="2 3">
    <name type="scientific">Nitrospirillum iridis</name>
    <dbReference type="NCBI Taxonomy" id="765888"/>
    <lineage>
        <taxon>Bacteria</taxon>
        <taxon>Pseudomonadati</taxon>
        <taxon>Pseudomonadota</taxon>
        <taxon>Alphaproteobacteria</taxon>
        <taxon>Rhodospirillales</taxon>
        <taxon>Azospirillaceae</taxon>
        <taxon>Nitrospirillum</taxon>
    </lineage>
</organism>
<sequence length="59" mass="5834">MNISSIGGSAAYTPLQSATPTAAAAAPAPAATQDSDHDGDRDVPGVVDKDRGNNVNILA</sequence>
<gene>
    <name evidence="2" type="ORF">FHS74_001756</name>
</gene>
<evidence type="ECO:0000313" key="2">
    <source>
        <dbReference type="EMBL" id="MBB6251211.1"/>
    </source>
</evidence>
<feature type="compositionally biased region" description="Low complexity" evidence="1">
    <location>
        <begin position="18"/>
        <end position="32"/>
    </location>
</feature>
<dbReference type="Proteomes" id="UP000539175">
    <property type="component" value="Unassembled WGS sequence"/>
</dbReference>
<feature type="region of interest" description="Disordered" evidence="1">
    <location>
        <begin position="1"/>
        <end position="59"/>
    </location>
</feature>
<dbReference type="RefSeq" id="WP_184799499.1">
    <property type="nucleotide sequence ID" value="NZ_JACIIZ010000004.1"/>
</dbReference>